<dbReference type="SUPFAM" id="SSF51905">
    <property type="entry name" value="FAD/NAD(P)-binding domain"/>
    <property type="match status" value="1"/>
</dbReference>
<name>A0ABY4U708_9SPHN</name>
<dbReference type="InterPro" id="IPR006905">
    <property type="entry name" value="Flavin_halogenase"/>
</dbReference>
<evidence type="ECO:0000313" key="1">
    <source>
        <dbReference type="EMBL" id="USA60073.1"/>
    </source>
</evidence>
<dbReference type="InterPro" id="IPR036188">
    <property type="entry name" value="FAD/NAD-bd_sf"/>
</dbReference>
<evidence type="ECO:0000313" key="2">
    <source>
        <dbReference type="Proteomes" id="UP001056619"/>
    </source>
</evidence>
<accession>A0ABY4U708</accession>
<organism evidence="1 2">
    <name type="scientific">Qipengyuania citrea</name>
    <dbReference type="NCBI Taxonomy" id="225971"/>
    <lineage>
        <taxon>Bacteria</taxon>
        <taxon>Pseudomonadati</taxon>
        <taxon>Pseudomonadota</taxon>
        <taxon>Alphaproteobacteria</taxon>
        <taxon>Sphingomonadales</taxon>
        <taxon>Erythrobacteraceae</taxon>
        <taxon>Qipengyuania</taxon>
    </lineage>
</organism>
<protein>
    <submittedName>
        <fullName evidence="1">Tryptophan 7-halogenase</fullName>
    </submittedName>
</protein>
<dbReference type="RefSeq" id="WP_301641260.1">
    <property type="nucleotide sequence ID" value="NZ_CP098494.1"/>
</dbReference>
<dbReference type="PANTHER" id="PTHR43747">
    <property type="entry name" value="FAD-BINDING PROTEIN"/>
    <property type="match status" value="1"/>
</dbReference>
<gene>
    <name evidence="1" type="ORF">NCF85_08030</name>
</gene>
<sequence>MTACGRTIQAIVVAGDGIVGRSAALAFARALPRARITILRTATDSRSLVEKVPSTLPTVHRFHAAVGLDELELVTSGIAVHRLGSRFDCWSTSGGSWFHSFGEHGLKAGAVPFHSVWLRAWREGLAKPFEAYCMASMLAAAERFSHPAEDPASPMASFLYGLNLDPQRYHMRLDAALPELNRISGTIGDIERRQDGGIAALLLEDGRRIAAEMFIDCTGPDAGILSRIDDRFEDWSAWLPCDRIAVTAGPARDVQPFDTVRAEQAGWRQDVSLPYQSISLHLWAHRHLPDRADGAVLRSGRRPQAWVGNVLAIGDASVFLDPLHGAGLHLAHSAILRALDLMPGRDMHPVELNEYNRRTRLEHERVRDFLAVHYLRSGREDTAFWCEMARTAPPDSLSRTLEQFSRRGRLPMFDEESFAQDSWLAALFGLGVLPEAIDPVALGIDLDRAQEGMAALADRIAVLCERVPPYPQVLAQLSAQRSSAGGARRIPAMRSAGEAMGGSPFSARSK</sequence>
<dbReference type="Pfam" id="PF04820">
    <property type="entry name" value="Trp_halogenase"/>
    <property type="match status" value="1"/>
</dbReference>
<keyword evidence="2" id="KW-1185">Reference proteome</keyword>
<reference evidence="1 2" key="1">
    <citation type="submission" date="2022-06" db="EMBL/GenBank/DDBJ databases">
        <authorList>
            <person name="Liu G."/>
        </authorList>
    </citation>
    <scope>NUCLEOTIDE SEQUENCE [LARGE SCALE GENOMIC DNA]</scope>
    <source>
        <strain evidence="1 2">E4</strain>
    </source>
</reference>
<proteinExistence type="predicted"/>
<dbReference type="Gene3D" id="3.50.50.60">
    <property type="entry name" value="FAD/NAD(P)-binding domain"/>
    <property type="match status" value="1"/>
</dbReference>
<dbReference type="EMBL" id="CP098494">
    <property type="protein sequence ID" value="USA60073.1"/>
    <property type="molecule type" value="Genomic_DNA"/>
</dbReference>
<dbReference type="PANTHER" id="PTHR43747:SF4">
    <property type="entry name" value="FLAVIN-DEPENDENT TRYPTOPHAN HALOGENASE"/>
    <property type="match status" value="1"/>
</dbReference>
<dbReference type="Proteomes" id="UP001056619">
    <property type="component" value="Chromosome"/>
</dbReference>
<dbReference type="InterPro" id="IPR050816">
    <property type="entry name" value="Flavin-dep_Halogenase_NPB"/>
</dbReference>